<dbReference type="GO" id="GO:0006415">
    <property type="term" value="P:translational termination"/>
    <property type="evidence" value="ECO:0007669"/>
    <property type="project" value="TreeGrafter"/>
</dbReference>
<proteinExistence type="predicted"/>
<evidence type="ECO:0000313" key="4">
    <source>
        <dbReference type="Proteomes" id="UP000011872"/>
    </source>
</evidence>
<keyword evidence="2" id="KW-0472">Membrane</keyword>
<dbReference type="InterPro" id="IPR004386">
    <property type="entry name" value="Toxin_YafQ-like"/>
</dbReference>
<dbReference type="InterPro" id="IPR035093">
    <property type="entry name" value="RelE/ParE_toxin_dom_sf"/>
</dbReference>
<dbReference type="PANTHER" id="PTHR40588:SF1">
    <property type="entry name" value="MRNA INTERFERASE TOXIN YAFQ"/>
    <property type="match status" value="1"/>
</dbReference>
<name>M3RES2_HELPX</name>
<dbReference type="PANTHER" id="PTHR40588">
    <property type="entry name" value="MRNA INTERFERASE TOXIN YAFQ"/>
    <property type="match status" value="1"/>
</dbReference>
<accession>M3RES2</accession>
<dbReference type="GO" id="GO:0006402">
    <property type="term" value="P:mRNA catabolic process"/>
    <property type="evidence" value="ECO:0007669"/>
    <property type="project" value="TreeGrafter"/>
</dbReference>
<dbReference type="Proteomes" id="UP000011872">
    <property type="component" value="Unassembled WGS sequence"/>
</dbReference>
<evidence type="ECO:0000256" key="2">
    <source>
        <dbReference type="SAM" id="Phobius"/>
    </source>
</evidence>
<comment type="caution">
    <text evidence="3">The sequence shown here is derived from an EMBL/GenBank/DDBJ whole genome shotgun (WGS) entry which is preliminary data.</text>
</comment>
<reference evidence="3 4" key="1">
    <citation type="submission" date="2012-12" db="EMBL/GenBank/DDBJ databases">
        <authorList>
            <person name="Weinstock G."/>
            <person name="Sodergren E."/>
            <person name="Lobos E.A."/>
            <person name="Fulton L."/>
            <person name="Fulton R."/>
            <person name="Courtney L."/>
            <person name="Fronick C."/>
            <person name="O'Laughlin M."/>
            <person name="Godfrey J."/>
            <person name="Wilson R.M."/>
            <person name="Miner T."/>
            <person name="Farmer C."/>
            <person name="Delehaunty K."/>
            <person name="Cordes M."/>
            <person name="Minx P."/>
            <person name="Tomlinson C."/>
            <person name="Chen J."/>
            <person name="Wollam A."/>
            <person name="Pepin K.H."/>
            <person name="Bhonagiri V."/>
            <person name="Zhang X."/>
            <person name="Suruliraj S."/>
            <person name="Antonio M."/>
            <person name="Secka O."/>
            <person name="Thomas J."/>
            <person name="Warren W."/>
            <person name="Mitreva M."/>
            <person name="Mardis E.R."/>
            <person name="Wilson R.K."/>
        </authorList>
    </citation>
    <scope>NUCLEOTIDE SEQUENCE [LARGE SCALE GENOMIC DNA]</scope>
    <source>
        <strain evidence="3 4">GAM265BSii</strain>
    </source>
</reference>
<evidence type="ECO:0000256" key="1">
    <source>
        <dbReference type="ARBA" id="ARBA00022649"/>
    </source>
</evidence>
<dbReference type="HOGENOM" id="CLU_1784215_0_0_7"/>
<dbReference type="SUPFAM" id="SSF143011">
    <property type="entry name" value="RelE-like"/>
    <property type="match status" value="1"/>
</dbReference>
<sequence length="145" mass="17375">MLEIELKKKFTKDLKKHILNQKIELEVFDLVVESLRNQIPLDKRFKDHALVGTYKGCRECHIKSDVLLVYRVKNNMSLVFKDFHKLAKTYIAHFLAPKFLYRFHVQVFKNLVLVFFFKLKPPFFCVFLALIRFFNQKPTNPSPKR</sequence>
<protein>
    <submittedName>
        <fullName evidence="3">Addiction module toxin, RelE/StbE family</fullName>
    </submittedName>
</protein>
<feature type="transmembrane region" description="Helical" evidence="2">
    <location>
        <begin position="111"/>
        <end position="134"/>
    </location>
</feature>
<dbReference type="NCBIfam" id="TIGR02385">
    <property type="entry name" value="RelE_StbE"/>
    <property type="match status" value="1"/>
</dbReference>
<keyword evidence="2" id="KW-1133">Transmembrane helix</keyword>
<dbReference type="GO" id="GO:0004521">
    <property type="term" value="F:RNA endonuclease activity"/>
    <property type="evidence" value="ECO:0007669"/>
    <property type="project" value="TreeGrafter"/>
</dbReference>
<dbReference type="InterPro" id="IPR007712">
    <property type="entry name" value="RelE/ParE_toxin"/>
</dbReference>
<dbReference type="AlphaFoldDB" id="M3RES2"/>
<dbReference type="Gene3D" id="3.30.2310.20">
    <property type="entry name" value="RelE-like"/>
    <property type="match status" value="1"/>
</dbReference>
<dbReference type="Pfam" id="PF15738">
    <property type="entry name" value="YafQ_toxin"/>
    <property type="match status" value="1"/>
</dbReference>
<keyword evidence="2" id="KW-0812">Transmembrane</keyword>
<organism evidence="3 4">
    <name type="scientific">Helicobacter pylori GAM265BSii</name>
    <dbReference type="NCBI Taxonomy" id="1159049"/>
    <lineage>
        <taxon>Bacteria</taxon>
        <taxon>Pseudomonadati</taxon>
        <taxon>Campylobacterota</taxon>
        <taxon>Epsilonproteobacteria</taxon>
        <taxon>Campylobacterales</taxon>
        <taxon>Helicobacteraceae</taxon>
        <taxon>Helicobacter</taxon>
    </lineage>
</organism>
<dbReference type="PATRIC" id="fig|1159049.3.peg.35"/>
<keyword evidence="1" id="KW-1277">Toxin-antitoxin system</keyword>
<evidence type="ECO:0000313" key="3">
    <source>
        <dbReference type="EMBL" id="EMH31186.1"/>
    </source>
</evidence>
<dbReference type="EMBL" id="APDY01000003">
    <property type="protein sequence ID" value="EMH31186.1"/>
    <property type="molecule type" value="Genomic_DNA"/>
</dbReference>
<gene>
    <name evidence="3" type="ORF">HMPREF1421_00036</name>
</gene>